<keyword evidence="2" id="KW-1185">Reference proteome</keyword>
<proteinExistence type="predicted"/>
<dbReference type="Proteomes" id="UP001265746">
    <property type="component" value="Unassembled WGS sequence"/>
</dbReference>
<reference evidence="1" key="1">
    <citation type="submission" date="2023-06" db="EMBL/GenBank/DDBJ databases">
        <authorList>
            <person name="Noh H."/>
        </authorList>
    </citation>
    <scope>NUCLEOTIDE SEQUENCE</scope>
    <source>
        <strain evidence="1">DUCC20226</strain>
    </source>
</reference>
<accession>A0AAD9W438</accession>
<protein>
    <submittedName>
        <fullName evidence="1">Uncharacterized protein</fullName>
    </submittedName>
</protein>
<comment type="caution">
    <text evidence="1">The sequence shown here is derived from an EMBL/GenBank/DDBJ whole genome shotgun (WGS) entry which is preliminary data.</text>
</comment>
<sequence>MLWTKKIKPSVSPEILGHNKDQWRHSVCLCTHLNRLLLSTNVSSVSYLSAAVAVLGTYMSETRDWSSGGRMRVSVLPNRPTTRTRHMIELKCESLNQDCRLSSSDQVVVRNAYRGPKSTGQLIPAFAKRMEVEVGRMNGVTAHYRPCQYTVIGISVTKAAHDFVMQEKDRDPLYFSYLTPQQVFGNQARPDNYFVMWFKSGYIPS</sequence>
<name>A0AAD9W438_PHOAM</name>
<gene>
    <name evidence="1" type="ORF">N8I77_007449</name>
</gene>
<organism evidence="1 2">
    <name type="scientific">Phomopsis amygdali</name>
    <name type="common">Fusicoccum amygdali</name>
    <dbReference type="NCBI Taxonomy" id="1214568"/>
    <lineage>
        <taxon>Eukaryota</taxon>
        <taxon>Fungi</taxon>
        <taxon>Dikarya</taxon>
        <taxon>Ascomycota</taxon>
        <taxon>Pezizomycotina</taxon>
        <taxon>Sordariomycetes</taxon>
        <taxon>Sordariomycetidae</taxon>
        <taxon>Diaporthales</taxon>
        <taxon>Diaporthaceae</taxon>
        <taxon>Diaporthe</taxon>
    </lineage>
</organism>
<evidence type="ECO:0000313" key="2">
    <source>
        <dbReference type="Proteomes" id="UP001265746"/>
    </source>
</evidence>
<dbReference type="AlphaFoldDB" id="A0AAD9W438"/>
<dbReference type="EMBL" id="JAUJFL010000004">
    <property type="protein sequence ID" value="KAK2604525.1"/>
    <property type="molecule type" value="Genomic_DNA"/>
</dbReference>
<evidence type="ECO:0000313" key="1">
    <source>
        <dbReference type="EMBL" id="KAK2604525.1"/>
    </source>
</evidence>